<reference evidence="1" key="2">
    <citation type="submission" date="2020-05" db="UniProtKB">
        <authorList>
            <consortium name="EnsemblMetazoa"/>
        </authorList>
    </citation>
    <scope>IDENTIFICATION</scope>
    <source>
        <strain evidence="1">MINIMUS1</strain>
    </source>
</reference>
<dbReference type="Proteomes" id="UP000075920">
    <property type="component" value="Unassembled WGS sequence"/>
</dbReference>
<evidence type="ECO:0000313" key="1">
    <source>
        <dbReference type="EnsemblMetazoa" id="AMIN014581-PA"/>
    </source>
</evidence>
<dbReference type="AlphaFoldDB" id="A0A182WPI2"/>
<name>A0A182WPI2_9DIPT</name>
<reference evidence="2" key="1">
    <citation type="submission" date="2013-03" db="EMBL/GenBank/DDBJ databases">
        <title>The Genome Sequence of Anopheles minimus MINIMUS1.</title>
        <authorList>
            <consortium name="The Broad Institute Genomics Platform"/>
            <person name="Neafsey D.E."/>
            <person name="Walton C."/>
            <person name="Walker B."/>
            <person name="Young S.K."/>
            <person name="Zeng Q."/>
            <person name="Gargeya S."/>
            <person name="Fitzgerald M."/>
            <person name="Haas B."/>
            <person name="Abouelleil A."/>
            <person name="Allen A.W."/>
            <person name="Alvarado L."/>
            <person name="Arachchi H.M."/>
            <person name="Berlin A.M."/>
            <person name="Chapman S.B."/>
            <person name="Gainer-Dewar J."/>
            <person name="Goldberg J."/>
            <person name="Griggs A."/>
            <person name="Gujja S."/>
            <person name="Hansen M."/>
            <person name="Howarth C."/>
            <person name="Imamovic A."/>
            <person name="Ireland A."/>
            <person name="Larimer J."/>
            <person name="McCowan C."/>
            <person name="Murphy C."/>
            <person name="Pearson M."/>
            <person name="Poon T.W."/>
            <person name="Priest M."/>
            <person name="Roberts A."/>
            <person name="Saif S."/>
            <person name="Shea T."/>
            <person name="Sisk P."/>
            <person name="Sykes S."/>
            <person name="Wortman J."/>
            <person name="Nusbaum C."/>
            <person name="Birren B."/>
        </authorList>
    </citation>
    <scope>NUCLEOTIDE SEQUENCE [LARGE SCALE GENOMIC DNA]</scope>
    <source>
        <strain evidence="2">MINIMUS1</strain>
    </source>
</reference>
<accession>A0A182WPI2</accession>
<proteinExistence type="predicted"/>
<dbReference type="EnsemblMetazoa" id="AMIN014581-RA">
    <property type="protein sequence ID" value="AMIN014581-PA"/>
    <property type="gene ID" value="AMIN014581"/>
</dbReference>
<sequence length="26" mass="2941">MEIFGTISMVRFLHPAAKCQQTNSCQ</sequence>
<evidence type="ECO:0000313" key="2">
    <source>
        <dbReference type="Proteomes" id="UP000075920"/>
    </source>
</evidence>
<dbReference type="VEuPathDB" id="VectorBase:AMIN014581"/>
<protein>
    <submittedName>
        <fullName evidence="1">Uncharacterized protein</fullName>
    </submittedName>
</protein>
<keyword evidence="2" id="KW-1185">Reference proteome</keyword>
<organism evidence="1 2">
    <name type="scientific">Anopheles minimus</name>
    <dbReference type="NCBI Taxonomy" id="112268"/>
    <lineage>
        <taxon>Eukaryota</taxon>
        <taxon>Metazoa</taxon>
        <taxon>Ecdysozoa</taxon>
        <taxon>Arthropoda</taxon>
        <taxon>Hexapoda</taxon>
        <taxon>Insecta</taxon>
        <taxon>Pterygota</taxon>
        <taxon>Neoptera</taxon>
        <taxon>Endopterygota</taxon>
        <taxon>Diptera</taxon>
        <taxon>Nematocera</taxon>
        <taxon>Culicoidea</taxon>
        <taxon>Culicidae</taxon>
        <taxon>Anophelinae</taxon>
        <taxon>Anopheles</taxon>
    </lineage>
</organism>